<gene>
    <name evidence="1" type="ORF">AVDCRST_MAG12-804</name>
</gene>
<sequence>WALVPGAGPGLLKVFSGGPRLGAGPREIVTCRAPLRRRGPRHSRPAAGCT</sequence>
<dbReference type="EMBL" id="CADCVK010000137">
    <property type="protein sequence ID" value="CAA9471338.1"/>
    <property type="molecule type" value="Genomic_DNA"/>
</dbReference>
<feature type="non-terminal residue" evidence="1">
    <location>
        <position position="50"/>
    </location>
</feature>
<accession>A0A6J4RDX3</accession>
<protein>
    <submittedName>
        <fullName evidence="1">Uncharacterized protein</fullName>
    </submittedName>
</protein>
<proteinExistence type="predicted"/>
<name>A0A6J4RDX3_9ACTN</name>
<evidence type="ECO:0000313" key="1">
    <source>
        <dbReference type="EMBL" id="CAA9471338.1"/>
    </source>
</evidence>
<feature type="non-terminal residue" evidence="1">
    <location>
        <position position="1"/>
    </location>
</feature>
<reference evidence="1" key="1">
    <citation type="submission" date="2020-02" db="EMBL/GenBank/DDBJ databases">
        <authorList>
            <person name="Meier V. D."/>
        </authorList>
    </citation>
    <scope>NUCLEOTIDE SEQUENCE</scope>
    <source>
        <strain evidence="1">AVDCRST_MAG12</strain>
    </source>
</reference>
<dbReference type="AlphaFoldDB" id="A0A6J4RDX3"/>
<organism evidence="1">
    <name type="scientific">uncultured Rubrobacteraceae bacterium</name>
    <dbReference type="NCBI Taxonomy" id="349277"/>
    <lineage>
        <taxon>Bacteria</taxon>
        <taxon>Bacillati</taxon>
        <taxon>Actinomycetota</taxon>
        <taxon>Rubrobacteria</taxon>
        <taxon>Rubrobacterales</taxon>
        <taxon>Rubrobacteraceae</taxon>
        <taxon>environmental samples</taxon>
    </lineage>
</organism>